<dbReference type="Proteomes" id="UP000222542">
    <property type="component" value="Unassembled WGS sequence"/>
</dbReference>
<dbReference type="STRING" id="4072.A0A1U8H2H9"/>
<proteinExistence type="predicted"/>
<reference evidence="2 3" key="2">
    <citation type="journal article" date="2017" name="Genome Biol.">
        <title>New reference genome sequences of hot pepper reveal the massive evolution of plant disease-resistance genes by retroduplication.</title>
        <authorList>
            <person name="Kim S."/>
            <person name="Park J."/>
            <person name="Yeom S.I."/>
            <person name="Kim Y.M."/>
            <person name="Seo E."/>
            <person name="Kim K.T."/>
            <person name="Kim M.S."/>
            <person name="Lee J.M."/>
            <person name="Cheong K."/>
            <person name="Shin H.S."/>
            <person name="Kim S.B."/>
            <person name="Han K."/>
            <person name="Lee J."/>
            <person name="Park M."/>
            <person name="Lee H.A."/>
            <person name="Lee H.Y."/>
            <person name="Lee Y."/>
            <person name="Oh S."/>
            <person name="Lee J.H."/>
            <person name="Choi E."/>
            <person name="Choi E."/>
            <person name="Lee S.E."/>
            <person name="Jeon J."/>
            <person name="Kim H."/>
            <person name="Choi G."/>
            <person name="Song H."/>
            <person name="Lee J."/>
            <person name="Lee S.C."/>
            <person name="Kwon J.K."/>
            <person name="Lee H.Y."/>
            <person name="Koo N."/>
            <person name="Hong Y."/>
            <person name="Kim R.W."/>
            <person name="Kang W.H."/>
            <person name="Huh J.H."/>
            <person name="Kang B.C."/>
            <person name="Yang T.J."/>
            <person name="Lee Y.H."/>
            <person name="Bennetzen J.L."/>
            <person name="Choi D."/>
        </authorList>
    </citation>
    <scope>NUCLEOTIDE SEQUENCE [LARGE SCALE GENOMIC DNA]</scope>
    <source>
        <strain evidence="3">cv. CM334</strain>
    </source>
</reference>
<dbReference type="OrthoDB" id="1869053at2759"/>
<dbReference type="EMBL" id="AYRZ02000006">
    <property type="protein sequence ID" value="PHT80338.1"/>
    <property type="molecule type" value="Genomic_DNA"/>
</dbReference>
<feature type="region of interest" description="Disordered" evidence="1">
    <location>
        <begin position="1"/>
        <end position="52"/>
    </location>
</feature>
<name>A0A1U8H2H9_CAPAN</name>
<evidence type="ECO:0000256" key="1">
    <source>
        <dbReference type="SAM" id="MobiDB-lite"/>
    </source>
</evidence>
<dbReference type="OMA" id="PNQRNRA"/>
<protein>
    <submittedName>
        <fullName evidence="2">Uncharacterized protein</fullName>
    </submittedName>
</protein>
<dbReference type="PANTHER" id="PTHR36032">
    <property type="entry name" value="PHOSPHOPANTOTHENATE--CYSTEINE LIGASE 2"/>
    <property type="match status" value="1"/>
</dbReference>
<gene>
    <name evidence="2" type="ORF">T459_18390</name>
</gene>
<sequence length="167" mass="18331">MPEYPAAESSSDSTVTVKRYAPPNQRNRALGRRKSGGDRLERASSYASDGEKNQMSASKFISTVADSGVNRVNEYPPTKLIPLQGCCTSEAFQLLNDRWAAALNAHNNLPEDSLERPVMYTKRSPWGHGLLPHQLMSQPGAGSSTGHKDFLSKLQMAMLNPHVNFDA</sequence>
<dbReference type="PANTHER" id="PTHR36032:SF1">
    <property type="entry name" value="PHOSPHOPANTOTHENATE--CYSTEINE LIGASE 2"/>
    <property type="match status" value="1"/>
</dbReference>
<dbReference type="Gramene" id="PHT80338">
    <property type="protein sequence ID" value="PHT80338"/>
    <property type="gene ID" value="T459_18390"/>
</dbReference>
<evidence type="ECO:0000313" key="2">
    <source>
        <dbReference type="EMBL" id="PHT80338.1"/>
    </source>
</evidence>
<dbReference type="AlphaFoldDB" id="A0A1U8H2H9"/>
<keyword evidence="3" id="KW-1185">Reference proteome</keyword>
<accession>A0A1U8H2H9</accession>
<evidence type="ECO:0000313" key="3">
    <source>
        <dbReference type="Proteomes" id="UP000222542"/>
    </source>
</evidence>
<organism evidence="2 3">
    <name type="scientific">Capsicum annuum</name>
    <name type="common">Capsicum pepper</name>
    <dbReference type="NCBI Taxonomy" id="4072"/>
    <lineage>
        <taxon>Eukaryota</taxon>
        <taxon>Viridiplantae</taxon>
        <taxon>Streptophyta</taxon>
        <taxon>Embryophyta</taxon>
        <taxon>Tracheophyta</taxon>
        <taxon>Spermatophyta</taxon>
        <taxon>Magnoliopsida</taxon>
        <taxon>eudicotyledons</taxon>
        <taxon>Gunneridae</taxon>
        <taxon>Pentapetalae</taxon>
        <taxon>asterids</taxon>
        <taxon>lamiids</taxon>
        <taxon>Solanales</taxon>
        <taxon>Solanaceae</taxon>
        <taxon>Solanoideae</taxon>
        <taxon>Capsiceae</taxon>
        <taxon>Capsicum</taxon>
    </lineage>
</organism>
<comment type="caution">
    <text evidence="2">The sequence shown here is derived from an EMBL/GenBank/DDBJ whole genome shotgun (WGS) entry which is preliminary data.</text>
</comment>
<reference evidence="2 3" key="1">
    <citation type="journal article" date="2014" name="Nat. Genet.">
        <title>Genome sequence of the hot pepper provides insights into the evolution of pungency in Capsicum species.</title>
        <authorList>
            <person name="Kim S."/>
            <person name="Park M."/>
            <person name="Yeom S.I."/>
            <person name="Kim Y.M."/>
            <person name="Lee J.M."/>
            <person name="Lee H.A."/>
            <person name="Seo E."/>
            <person name="Choi J."/>
            <person name="Cheong K."/>
            <person name="Kim K.T."/>
            <person name="Jung K."/>
            <person name="Lee G.W."/>
            <person name="Oh S.K."/>
            <person name="Bae C."/>
            <person name="Kim S.B."/>
            <person name="Lee H.Y."/>
            <person name="Kim S.Y."/>
            <person name="Kim M.S."/>
            <person name="Kang B.C."/>
            <person name="Jo Y.D."/>
            <person name="Yang H.B."/>
            <person name="Jeong H.J."/>
            <person name="Kang W.H."/>
            <person name="Kwon J.K."/>
            <person name="Shin C."/>
            <person name="Lim J.Y."/>
            <person name="Park J.H."/>
            <person name="Huh J.H."/>
            <person name="Kim J.S."/>
            <person name="Kim B.D."/>
            <person name="Cohen O."/>
            <person name="Paran I."/>
            <person name="Suh M.C."/>
            <person name="Lee S.B."/>
            <person name="Kim Y.K."/>
            <person name="Shin Y."/>
            <person name="Noh S.J."/>
            <person name="Park J."/>
            <person name="Seo Y.S."/>
            <person name="Kwon S.Y."/>
            <person name="Kim H.A."/>
            <person name="Park J.M."/>
            <person name="Kim H.J."/>
            <person name="Choi S.B."/>
            <person name="Bosland P.W."/>
            <person name="Reeves G."/>
            <person name="Jo S.H."/>
            <person name="Lee B.W."/>
            <person name="Cho H.T."/>
            <person name="Choi H.S."/>
            <person name="Lee M.S."/>
            <person name="Yu Y."/>
            <person name="Do Choi Y."/>
            <person name="Park B.S."/>
            <person name="van Deynze A."/>
            <person name="Ashrafi H."/>
            <person name="Hill T."/>
            <person name="Kim W.T."/>
            <person name="Pai H.S."/>
            <person name="Ahn H.K."/>
            <person name="Yeam I."/>
            <person name="Giovannoni J.J."/>
            <person name="Rose J.K."/>
            <person name="Sorensen I."/>
            <person name="Lee S.J."/>
            <person name="Kim R.W."/>
            <person name="Choi I.Y."/>
            <person name="Choi B.S."/>
            <person name="Lim J.S."/>
            <person name="Lee Y.H."/>
            <person name="Choi D."/>
        </authorList>
    </citation>
    <scope>NUCLEOTIDE SEQUENCE [LARGE SCALE GENOMIC DNA]</scope>
    <source>
        <strain evidence="3">cv. CM334</strain>
    </source>
</reference>